<dbReference type="WBParaSite" id="BPAG_0000369801-mRNA-1">
    <property type="protein sequence ID" value="BPAG_0000369801-mRNA-1"/>
    <property type="gene ID" value="BPAG_0000369801"/>
</dbReference>
<dbReference type="Proteomes" id="UP000278627">
    <property type="component" value="Unassembled WGS sequence"/>
</dbReference>
<name>A0A0N4T665_BRUPA</name>
<accession>A0A0N4T665</accession>
<feature type="domain" description="Protein kinase" evidence="1">
    <location>
        <begin position="1"/>
        <end position="90"/>
    </location>
</feature>
<evidence type="ECO:0000259" key="1">
    <source>
        <dbReference type="PROSITE" id="PS50011"/>
    </source>
</evidence>
<dbReference type="STRING" id="6280.A0A0N4T665"/>
<dbReference type="SUPFAM" id="SSF56112">
    <property type="entry name" value="Protein kinase-like (PK-like)"/>
    <property type="match status" value="1"/>
</dbReference>
<keyword evidence="3" id="KW-1185">Reference proteome</keyword>
<evidence type="ECO:0000313" key="2">
    <source>
        <dbReference type="EMBL" id="VDN84852.1"/>
    </source>
</evidence>
<dbReference type="PROSITE" id="PS50011">
    <property type="entry name" value="PROTEIN_KINASE_DOM"/>
    <property type="match status" value="1"/>
</dbReference>
<dbReference type="GO" id="GO:0004672">
    <property type="term" value="F:protein kinase activity"/>
    <property type="evidence" value="ECO:0007669"/>
    <property type="project" value="InterPro"/>
</dbReference>
<organism evidence="4">
    <name type="scientific">Brugia pahangi</name>
    <name type="common">Filarial nematode worm</name>
    <dbReference type="NCBI Taxonomy" id="6280"/>
    <lineage>
        <taxon>Eukaryota</taxon>
        <taxon>Metazoa</taxon>
        <taxon>Ecdysozoa</taxon>
        <taxon>Nematoda</taxon>
        <taxon>Chromadorea</taxon>
        <taxon>Rhabditida</taxon>
        <taxon>Spirurina</taxon>
        <taxon>Spiruromorpha</taxon>
        <taxon>Filarioidea</taxon>
        <taxon>Onchocercidae</taxon>
        <taxon>Brugia</taxon>
    </lineage>
</organism>
<dbReference type="GO" id="GO:0005524">
    <property type="term" value="F:ATP binding"/>
    <property type="evidence" value="ECO:0007669"/>
    <property type="project" value="InterPro"/>
</dbReference>
<dbReference type="Gene3D" id="1.10.510.10">
    <property type="entry name" value="Transferase(Phosphotransferase) domain 1"/>
    <property type="match status" value="1"/>
</dbReference>
<sequence length="90" mass="10477">MVIESICANRSLLDSLITSPAEKTQYVAGERQVQIFIKQLLCALKCMHDRRIAHLDIRPEVILLQDNHLRLADFGQSRWNFILNRIIFTN</sequence>
<evidence type="ECO:0000313" key="3">
    <source>
        <dbReference type="Proteomes" id="UP000278627"/>
    </source>
</evidence>
<dbReference type="AlphaFoldDB" id="A0A0N4T665"/>
<reference evidence="2 3" key="2">
    <citation type="submission" date="2018-11" db="EMBL/GenBank/DDBJ databases">
        <authorList>
            <consortium name="Pathogen Informatics"/>
        </authorList>
    </citation>
    <scope>NUCLEOTIDE SEQUENCE [LARGE SCALE GENOMIC DNA]</scope>
</reference>
<reference evidence="4" key="1">
    <citation type="submission" date="2017-02" db="UniProtKB">
        <authorList>
            <consortium name="WormBaseParasite"/>
        </authorList>
    </citation>
    <scope>IDENTIFICATION</scope>
</reference>
<dbReference type="EMBL" id="UZAD01001210">
    <property type="protein sequence ID" value="VDN84852.1"/>
    <property type="molecule type" value="Genomic_DNA"/>
</dbReference>
<protein>
    <submittedName>
        <fullName evidence="4">Protein kinase domain-containing protein</fullName>
    </submittedName>
</protein>
<dbReference type="InterPro" id="IPR011009">
    <property type="entry name" value="Kinase-like_dom_sf"/>
</dbReference>
<dbReference type="Pfam" id="PF00069">
    <property type="entry name" value="Pkinase"/>
    <property type="match status" value="1"/>
</dbReference>
<dbReference type="InterPro" id="IPR000719">
    <property type="entry name" value="Prot_kinase_dom"/>
</dbReference>
<proteinExistence type="predicted"/>
<gene>
    <name evidence="2" type="ORF">BPAG_LOCUS3666</name>
</gene>
<evidence type="ECO:0000313" key="4">
    <source>
        <dbReference type="WBParaSite" id="BPAG_0000369801-mRNA-1"/>
    </source>
</evidence>